<dbReference type="InterPro" id="IPR014922">
    <property type="entry name" value="YdhG-like"/>
</dbReference>
<sequence length="137" mass="15398">MTVFADFLAQISDPQQRERTQAVLDWVGQKFPHLEGKIAWNQPMFTDHGTFIIGFSLAKPHLAAAPEAAAIDHFAGEIVQAGYEHTKLLIRIPWKAEVDFSLLEKIIAFNIRDKAHCGTFWRKQAKPVSSLLETGGR</sequence>
<evidence type="ECO:0000313" key="2">
    <source>
        <dbReference type="EMBL" id="QPI53442.1"/>
    </source>
</evidence>
<reference evidence="2 3" key="1">
    <citation type="submission" date="2020-11" db="EMBL/GenBank/DDBJ databases">
        <authorList>
            <person name="Sun Q."/>
        </authorList>
    </citation>
    <scope>NUCLEOTIDE SEQUENCE [LARGE SCALE GENOMIC DNA]</scope>
    <source>
        <strain evidence="2 3">P8398</strain>
    </source>
</reference>
<dbReference type="SUPFAM" id="SSF159888">
    <property type="entry name" value="YdhG-like"/>
    <property type="match status" value="1"/>
</dbReference>
<dbReference type="Proteomes" id="UP000662888">
    <property type="component" value="Chromosome"/>
</dbReference>
<dbReference type="EMBL" id="CP065053">
    <property type="protein sequence ID" value="QPI53442.1"/>
    <property type="molecule type" value="Genomic_DNA"/>
</dbReference>
<dbReference type="Pfam" id="PF08818">
    <property type="entry name" value="DUF1801"/>
    <property type="match status" value="1"/>
</dbReference>
<name>A0AA48WJG2_9BURK</name>
<protein>
    <submittedName>
        <fullName evidence="2">Iron chaperone</fullName>
    </submittedName>
</protein>
<organism evidence="2 3">
    <name type="scientific">Massilia antarctica</name>
    <dbReference type="NCBI Taxonomy" id="2765360"/>
    <lineage>
        <taxon>Bacteria</taxon>
        <taxon>Pseudomonadati</taxon>
        <taxon>Pseudomonadota</taxon>
        <taxon>Betaproteobacteria</taxon>
        <taxon>Burkholderiales</taxon>
        <taxon>Oxalobacteraceae</taxon>
        <taxon>Telluria group</taxon>
        <taxon>Massilia</taxon>
    </lineage>
</organism>
<dbReference type="Gene3D" id="3.90.1150.200">
    <property type="match status" value="1"/>
</dbReference>
<proteinExistence type="predicted"/>
<keyword evidence="3" id="KW-1185">Reference proteome</keyword>
<evidence type="ECO:0000313" key="3">
    <source>
        <dbReference type="Proteomes" id="UP000662888"/>
    </source>
</evidence>
<accession>A0AA48WJG2</accession>
<evidence type="ECO:0000259" key="1">
    <source>
        <dbReference type="Pfam" id="PF08818"/>
    </source>
</evidence>
<feature type="domain" description="YdhG-like" evidence="1">
    <location>
        <begin position="16"/>
        <end position="111"/>
    </location>
</feature>
<gene>
    <name evidence="2" type="ORF">IV454_26210</name>
</gene>